<sequence>MGDRMIMERTLKSICCTAAALFCCGAAAQEKEICFADPTIFVEDGKYYMTGTRSGEPAGFAVLESEDLVHWSYPAGRDSMILRKGDGTFGEKGFWAPQYFKDGGTYWFTYTADEQTVLASSDNVCGPFRQKAIGPIDGSAKNIDSYIFRDDDGKYYLYHVRFNKGNYIWVAEFDIEKGCIRPETLTRCLDCTEDWERTPNYPSNPVMEGPTVRKWDGIYYLFYSANHFKNIDYAVGYAWSESPTGPWTKHPASPIIDRSIVGENGSGHGDVFKGLDGKYRYVYHVHNSDKTVAPRKTRIVPLEMRKENGIFHIEADRDNIVIPVYNL</sequence>
<keyword evidence="2" id="KW-0624">Polysaccharide degradation</keyword>
<keyword evidence="5 8" id="KW-0326">Glycosidase</keyword>
<evidence type="ECO:0000256" key="4">
    <source>
        <dbReference type="ARBA" id="ARBA00023277"/>
    </source>
</evidence>
<feature type="site" description="Important for catalytic activity, responsible for pKa modulation of the active site Glu and correct orientation of both the proton donor and substrate" evidence="7">
    <location>
        <position position="144"/>
    </location>
</feature>
<dbReference type="Pfam" id="PF04616">
    <property type="entry name" value="Glyco_hydro_43"/>
    <property type="match status" value="1"/>
</dbReference>
<dbReference type="Gene3D" id="2.115.10.20">
    <property type="entry name" value="Glycosyl hydrolase domain, family 43"/>
    <property type="match status" value="1"/>
</dbReference>
<dbReference type="InterPro" id="IPR006710">
    <property type="entry name" value="Glyco_hydro_43"/>
</dbReference>
<evidence type="ECO:0000256" key="9">
    <source>
        <dbReference type="SAM" id="SignalP"/>
    </source>
</evidence>
<comment type="similarity">
    <text evidence="1 8">Belongs to the glycosyl hydrolase 43 family.</text>
</comment>
<dbReference type="SUPFAM" id="SSF75005">
    <property type="entry name" value="Arabinanase/levansucrase/invertase"/>
    <property type="match status" value="1"/>
</dbReference>
<evidence type="ECO:0000256" key="5">
    <source>
        <dbReference type="ARBA" id="ARBA00023295"/>
    </source>
</evidence>
<dbReference type="AlphaFoldDB" id="A0A940IIL9"/>
<name>A0A940IIL9_9BACT</name>
<reference evidence="10" key="2">
    <citation type="journal article" date="2021" name="PeerJ">
        <title>Extensive microbial diversity within the chicken gut microbiome revealed by metagenomics and culture.</title>
        <authorList>
            <person name="Gilroy R."/>
            <person name="Ravi A."/>
            <person name="Getino M."/>
            <person name="Pursley I."/>
            <person name="Horton D.L."/>
            <person name="Alikhan N.F."/>
            <person name="Baker D."/>
            <person name="Gharbi K."/>
            <person name="Hall N."/>
            <person name="Watson M."/>
            <person name="Adriaenssens E.M."/>
            <person name="Foster-Nyarko E."/>
            <person name="Jarju S."/>
            <person name="Secka A."/>
            <person name="Antonio M."/>
            <person name="Oren A."/>
            <person name="Chaudhuri R.R."/>
            <person name="La Ragione R."/>
            <person name="Hildebrand F."/>
            <person name="Pallen M.J."/>
        </authorList>
    </citation>
    <scope>NUCLEOTIDE SEQUENCE</scope>
    <source>
        <strain evidence="10">G3-8215</strain>
    </source>
</reference>
<comment type="caution">
    <text evidence="10">The sequence shown here is derived from an EMBL/GenBank/DDBJ whole genome shotgun (WGS) entry which is preliminary data.</text>
</comment>
<dbReference type="GO" id="GO:0004553">
    <property type="term" value="F:hydrolase activity, hydrolyzing O-glycosyl compounds"/>
    <property type="evidence" value="ECO:0007669"/>
    <property type="project" value="InterPro"/>
</dbReference>
<dbReference type="PANTHER" id="PTHR43772:SF2">
    <property type="entry name" value="PUTATIVE (AFU_ORTHOLOGUE AFUA_2G04480)-RELATED"/>
    <property type="match status" value="1"/>
</dbReference>
<feature type="chain" id="PRO_5037621783" evidence="9">
    <location>
        <begin position="29"/>
        <end position="327"/>
    </location>
</feature>
<evidence type="ECO:0000256" key="2">
    <source>
        <dbReference type="ARBA" id="ARBA00022651"/>
    </source>
</evidence>
<feature type="active site" description="Proton acceptor" evidence="6">
    <location>
        <position position="37"/>
    </location>
</feature>
<dbReference type="GO" id="GO:0045493">
    <property type="term" value="P:xylan catabolic process"/>
    <property type="evidence" value="ECO:0007669"/>
    <property type="project" value="UniProtKB-KW"/>
</dbReference>
<dbReference type="EMBL" id="JADILV010000051">
    <property type="protein sequence ID" value="MBO8483984.1"/>
    <property type="molecule type" value="Genomic_DNA"/>
</dbReference>
<dbReference type="InterPro" id="IPR052176">
    <property type="entry name" value="Glycosyl_Hydrlase_43_Enz"/>
</dbReference>
<evidence type="ECO:0000256" key="8">
    <source>
        <dbReference type="RuleBase" id="RU361187"/>
    </source>
</evidence>
<evidence type="ECO:0000256" key="6">
    <source>
        <dbReference type="PIRSR" id="PIRSR606710-1"/>
    </source>
</evidence>
<keyword evidence="2" id="KW-0858">Xylan degradation</keyword>
<dbReference type="InterPro" id="IPR023296">
    <property type="entry name" value="Glyco_hydro_beta-prop_sf"/>
</dbReference>
<organism evidence="10 11">
    <name type="scientific">Candidatus Cryptobacteroides avicola</name>
    <dbReference type="NCBI Taxonomy" id="2840757"/>
    <lineage>
        <taxon>Bacteria</taxon>
        <taxon>Pseudomonadati</taxon>
        <taxon>Bacteroidota</taxon>
        <taxon>Bacteroidia</taxon>
        <taxon>Bacteroidales</taxon>
        <taxon>Candidatus Cryptobacteroides</taxon>
    </lineage>
</organism>
<feature type="active site" description="Proton donor" evidence="6">
    <location>
        <position position="208"/>
    </location>
</feature>
<keyword evidence="9" id="KW-0732">Signal</keyword>
<gene>
    <name evidence="10" type="ORF">IAB75_07725</name>
</gene>
<evidence type="ECO:0000256" key="1">
    <source>
        <dbReference type="ARBA" id="ARBA00009865"/>
    </source>
</evidence>
<protein>
    <submittedName>
        <fullName evidence="10">Glycoside hydrolase family 43 protein</fullName>
    </submittedName>
</protein>
<evidence type="ECO:0000256" key="3">
    <source>
        <dbReference type="ARBA" id="ARBA00022801"/>
    </source>
</evidence>
<evidence type="ECO:0000313" key="10">
    <source>
        <dbReference type="EMBL" id="MBO8483984.1"/>
    </source>
</evidence>
<dbReference type="PANTHER" id="PTHR43772">
    <property type="entry name" value="ENDO-1,4-BETA-XYLANASE"/>
    <property type="match status" value="1"/>
</dbReference>
<feature type="signal peptide" evidence="9">
    <location>
        <begin position="1"/>
        <end position="28"/>
    </location>
</feature>
<evidence type="ECO:0000256" key="7">
    <source>
        <dbReference type="PIRSR" id="PIRSR606710-2"/>
    </source>
</evidence>
<dbReference type="CDD" id="cd08991">
    <property type="entry name" value="GH43_HoAraf43-like"/>
    <property type="match status" value="1"/>
</dbReference>
<accession>A0A940IIL9</accession>
<dbReference type="Proteomes" id="UP000725002">
    <property type="component" value="Unassembled WGS sequence"/>
</dbReference>
<evidence type="ECO:0000313" key="11">
    <source>
        <dbReference type="Proteomes" id="UP000725002"/>
    </source>
</evidence>
<reference evidence="10" key="1">
    <citation type="submission" date="2020-10" db="EMBL/GenBank/DDBJ databases">
        <authorList>
            <person name="Gilroy R."/>
        </authorList>
    </citation>
    <scope>NUCLEOTIDE SEQUENCE</scope>
    <source>
        <strain evidence="10">G3-8215</strain>
    </source>
</reference>
<keyword evidence="4" id="KW-0119">Carbohydrate metabolism</keyword>
<keyword evidence="3 8" id="KW-0378">Hydrolase</keyword>
<proteinExistence type="inferred from homology"/>